<keyword evidence="2" id="KW-0500">Molybdenum</keyword>
<feature type="domain" description="Moybdenum cofactor oxidoreductase dimerisation" evidence="6">
    <location>
        <begin position="225"/>
        <end position="328"/>
    </location>
</feature>
<dbReference type="CDD" id="cd02110">
    <property type="entry name" value="SO_family_Moco_dimer"/>
    <property type="match status" value="1"/>
</dbReference>
<dbReference type="RefSeq" id="WP_253796084.1">
    <property type="nucleotide sequence ID" value="NZ_BAAAUB010000073.1"/>
</dbReference>
<evidence type="ECO:0000256" key="1">
    <source>
        <dbReference type="ARBA" id="ARBA00001924"/>
    </source>
</evidence>
<evidence type="ECO:0000256" key="2">
    <source>
        <dbReference type="ARBA" id="ARBA00022505"/>
    </source>
</evidence>
<proteinExistence type="predicted"/>
<keyword evidence="3" id="KW-0479">Metal-binding</keyword>
<evidence type="ECO:0000256" key="3">
    <source>
        <dbReference type="ARBA" id="ARBA00022723"/>
    </source>
</evidence>
<evidence type="ECO:0000259" key="6">
    <source>
        <dbReference type="Pfam" id="PF03404"/>
    </source>
</evidence>
<dbReference type="InterPro" id="IPR008335">
    <property type="entry name" value="Mopterin_OxRdtase_euk"/>
</dbReference>
<gene>
    <name evidence="7" type="ORF">FHR36_002238</name>
</gene>
<dbReference type="InterPro" id="IPR000572">
    <property type="entry name" value="OxRdtase_Mopterin-bd_dom"/>
</dbReference>
<evidence type="ECO:0000313" key="8">
    <source>
        <dbReference type="Proteomes" id="UP001206483"/>
    </source>
</evidence>
<dbReference type="Gene3D" id="3.90.420.10">
    <property type="entry name" value="Oxidoreductase, molybdopterin-binding domain"/>
    <property type="match status" value="1"/>
</dbReference>
<dbReference type="Pfam" id="PF03404">
    <property type="entry name" value="Mo-co_dimer"/>
    <property type="match status" value="1"/>
</dbReference>
<dbReference type="PANTHER" id="PTHR19372">
    <property type="entry name" value="SULFITE REDUCTASE"/>
    <property type="match status" value="1"/>
</dbReference>
<comment type="caution">
    <text evidence="7">The sequence shown here is derived from an EMBL/GenBank/DDBJ whole genome shotgun (WGS) entry which is preliminary data.</text>
</comment>
<dbReference type="PRINTS" id="PR00407">
    <property type="entry name" value="EUMOPTERIN"/>
</dbReference>
<organism evidence="7 8">
    <name type="scientific">Kitasatospora paracochleata</name>
    <dbReference type="NCBI Taxonomy" id="58354"/>
    <lineage>
        <taxon>Bacteria</taxon>
        <taxon>Bacillati</taxon>
        <taxon>Actinomycetota</taxon>
        <taxon>Actinomycetes</taxon>
        <taxon>Kitasatosporales</taxon>
        <taxon>Streptomycetaceae</taxon>
        <taxon>Kitasatospora</taxon>
    </lineage>
</organism>
<dbReference type="Proteomes" id="UP001206483">
    <property type="component" value="Unassembled WGS sequence"/>
</dbReference>
<dbReference type="InterPro" id="IPR036374">
    <property type="entry name" value="OxRdtase_Mopterin-bd_sf"/>
</dbReference>
<evidence type="ECO:0000256" key="4">
    <source>
        <dbReference type="ARBA" id="ARBA00023002"/>
    </source>
</evidence>
<dbReference type="Gene3D" id="2.60.40.650">
    <property type="match status" value="1"/>
</dbReference>
<keyword evidence="8" id="KW-1185">Reference proteome</keyword>
<dbReference type="Pfam" id="PF00174">
    <property type="entry name" value="Oxidored_molyb"/>
    <property type="match status" value="1"/>
</dbReference>
<name>A0ABT1IVE9_9ACTN</name>
<accession>A0ABT1IVE9</accession>
<dbReference type="InterPro" id="IPR005066">
    <property type="entry name" value="MoCF_OxRdtse_dimer"/>
</dbReference>
<feature type="domain" description="Oxidoreductase molybdopterin-binding" evidence="5">
    <location>
        <begin position="36"/>
        <end position="203"/>
    </location>
</feature>
<dbReference type="PANTHER" id="PTHR19372:SF7">
    <property type="entry name" value="SULFITE OXIDASE, MITOCHONDRIAL"/>
    <property type="match status" value="1"/>
</dbReference>
<comment type="cofactor">
    <cofactor evidence="1">
        <name>Mo-molybdopterin</name>
        <dbReference type="ChEBI" id="CHEBI:71302"/>
    </cofactor>
</comment>
<dbReference type="EMBL" id="JAMZDX010000002">
    <property type="protein sequence ID" value="MCP2309114.1"/>
    <property type="molecule type" value="Genomic_DNA"/>
</dbReference>
<protein>
    <submittedName>
        <fullName evidence="7">DMSO/TMAO reductase YedYZ molybdopterin-dependent catalytic subunit</fullName>
    </submittedName>
</protein>
<sequence>MGPPETVTVEPYNAQTPADALGPHLTAADALFVRSHFEVARIPADRWRLRVGEHAEFGYRELLAMGRHEVETVLECAGNGRSLMSPVPPGLPWGERAVGCARFAGVPFRAVAERAGLTGDAVEYVFTGADRGEVDGRSVPFERSLPVAAALDGDTLLATELNGRPLTPEHGAPVRLVAPGRYGVADVKWLVAVRAVDEPFDGPFQGGSYVYREAVGTPEGPVGAVRVRSLVTDPAPGAELAAGREAVLRGHAWSGGPPVRLVEVRVDEGPWAAAELVPGDGRYAWSDWSHRWTPPEPGRYRITVRATDAEGAVQPLAAPWNADGYGCNPAAVVEVVAVEVAVGDAAVG</sequence>
<reference evidence="7 8" key="1">
    <citation type="submission" date="2022-06" db="EMBL/GenBank/DDBJ databases">
        <title>Sequencing the genomes of 1000 actinobacteria strains.</title>
        <authorList>
            <person name="Klenk H.-P."/>
        </authorList>
    </citation>
    <scope>NUCLEOTIDE SEQUENCE [LARGE SCALE GENOMIC DNA]</scope>
    <source>
        <strain evidence="7 8">DSM 41656</strain>
    </source>
</reference>
<dbReference type="SUPFAM" id="SSF56524">
    <property type="entry name" value="Oxidoreductase molybdopterin-binding domain"/>
    <property type="match status" value="1"/>
</dbReference>
<keyword evidence="4" id="KW-0560">Oxidoreductase</keyword>
<dbReference type="InterPro" id="IPR014756">
    <property type="entry name" value="Ig_E-set"/>
</dbReference>
<dbReference type="SUPFAM" id="SSF81296">
    <property type="entry name" value="E set domains"/>
    <property type="match status" value="1"/>
</dbReference>
<evidence type="ECO:0000313" key="7">
    <source>
        <dbReference type="EMBL" id="MCP2309114.1"/>
    </source>
</evidence>
<evidence type="ECO:0000259" key="5">
    <source>
        <dbReference type="Pfam" id="PF00174"/>
    </source>
</evidence>